<gene>
    <name evidence="2" type="primary">yidD</name>
    <name evidence="2" type="ORF">LEUCIP111803_02180</name>
</gene>
<accession>A0A916K1N9</accession>
<comment type="subcellular location">
    <subcellularLocation>
        <location evidence="1">Cell membrane</location>
        <topology evidence="1">Peripheral membrane protein</topology>
        <orientation evidence="1">Cytoplasmic side</orientation>
    </subcellularLocation>
</comment>
<dbReference type="SMART" id="SM01234">
    <property type="entry name" value="Haemolytic"/>
    <property type="match status" value="1"/>
</dbReference>
<keyword evidence="1" id="KW-0472">Membrane</keyword>
<evidence type="ECO:0000313" key="2">
    <source>
        <dbReference type="EMBL" id="CAG7618206.1"/>
    </source>
</evidence>
<keyword evidence="3" id="KW-1185">Reference proteome</keyword>
<dbReference type="GO" id="GO:0005886">
    <property type="term" value="C:plasma membrane"/>
    <property type="evidence" value="ECO:0007669"/>
    <property type="project" value="UniProtKB-SubCell"/>
</dbReference>
<dbReference type="HAMAP" id="MF_00386">
    <property type="entry name" value="UPF0161_YidD"/>
    <property type="match status" value="1"/>
</dbReference>
<comment type="function">
    <text evidence="1">Could be involved in insertion of integral membrane proteins into the membrane.</text>
</comment>
<dbReference type="Pfam" id="PF01809">
    <property type="entry name" value="YidD"/>
    <property type="match status" value="1"/>
</dbReference>
<dbReference type="EMBL" id="CAJVAP010000030">
    <property type="protein sequence ID" value="CAG7618206.1"/>
    <property type="molecule type" value="Genomic_DNA"/>
</dbReference>
<dbReference type="PANTHER" id="PTHR33383:SF1">
    <property type="entry name" value="MEMBRANE PROTEIN INSERTION EFFICIENCY FACTOR-RELATED"/>
    <property type="match status" value="1"/>
</dbReference>
<comment type="caution">
    <text evidence="2">The sequence shown here is derived from an EMBL/GenBank/DDBJ whole genome shotgun (WGS) entry which is preliminary data.</text>
</comment>
<name>A0A916K1N9_9MICO</name>
<dbReference type="Proteomes" id="UP000693892">
    <property type="component" value="Unassembled WGS sequence"/>
</dbReference>
<dbReference type="AlphaFoldDB" id="A0A916K1N9"/>
<comment type="similarity">
    <text evidence="1">Belongs to the UPF0161 family.</text>
</comment>
<sequence length="115" mass="13030">MRSATESRSGPLPVPALLQELWLLPRNAAIAVMLGYRRVISPLYGQVCRYYPSCSRYAVEAFQRQGFVGGVVLTAWRLLRCNPFTRGGIDDAPEREHPNFVINSRGFVRPEHRKA</sequence>
<dbReference type="NCBIfam" id="TIGR00278">
    <property type="entry name" value="membrane protein insertion efficiency factor YidD"/>
    <property type="match status" value="1"/>
</dbReference>
<evidence type="ECO:0000313" key="3">
    <source>
        <dbReference type="Proteomes" id="UP000693892"/>
    </source>
</evidence>
<dbReference type="InterPro" id="IPR002696">
    <property type="entry name" value="Membr_insert_effic_factor_YidD"/>
</dbReference>
<organism evidence="2 3">
    <name type="scientific">Leucobacter soli</name>
    <dbReference type="NCBI Taxonomy" id="2812850"/>
    <lineage>
        <taxon>Bacteria</taxon>
        <taxon>Bacillati</taxon>
        <taxon>Actinomycetota</taxon>
        <taxon>Actinomycetes</taxon>
        <taxon>Micrococcales</taxon>
        <taxon>Microbacteriaceae</taxon>
        <taxon>Leucobacter</taxon>
    </lineage>
</organism>
<evidence type="ECO:0000256" key="1">
    <source>
        <dbReference type="HAMAP-Rule" id="MF_00386"/>
    </source>
</evidence>
<dbReference type="PANTHER" id="PTHR33383">
    <property type="entry name" value="MEMBRANE PROTEIN INSERTION EFFICIENCY FACTOR-RELATED"/>
    <property type="match status" value="1"/>
</dbReference>
<reference evidence="2" key="1">
    <citation type="submission" date="2021-06" db="EMBL/GenBank/DDBJ databases">
        <authorList>
            <person name="Criscuolo A."/>
        </authorList>
    </citation>
    <scope>NUCLEOTIDE SEQUENCE</scope>
    <source>
        <strain evidence="2">CIP111803</strain>
    </source>
</reference>
<dbReference type="RefSeq" id="WP_218116114.1">
    <property type="nucleotide sequence ID" value="NZ_CAJVAP010000030.1"/>
</dbReference>
<keyword evidence="1" id="KW-1003">Cell membrane</keyword>
<proteinExistence type="inferred from homology"/>
<protein>
    <recommendedName>
        <fullName evidence="1">Putative membrane protein insertion efficiency factor</fullName>
    </recommendedName>
</protein>